<organism evidence="1 2">
    <name type="scientific">Actinoplanes ianthinogenes</name>
    <dbReference type="NCBI Taxonomy" id="122358"/>
    <lineage>
        <taxon>Bacteria</taxon>
        <taxon>Bacillati</taxon>
        <taxon>Actinomycetota</taxon>
        <taxon>Actinomycetes</taxon>
        <taxon>Micromonosporales</taxon>
        <taxon>Micromonosporaceae</taxon>
        <taxon>Actinoplanes</taxon>
    </lineage>
</organism>
<sequence length="78" mass="8125">MASTLVRVSGLTRCGAEKVRDTVEMCTPDAFATSRMVTATMSSSADVIRLSLVEPLMQTVAGVSTPFDVDCVATGGPK</sequence>
<dbReference type="EMBL" id="AP023356">
    <property type="protein sequence ID" value="BCJ40535.1"/>
    <property type="molecule type" value="Genomic_DNA"/>
</dbReference>
<evidence type="ECO:0000313" key="1">
    <source>
        <dbReference type="EMBL" id="BCJ40535.1"/>
    </source>
</evidence>
<keyword evidence="2" id="KW-1185">Reference proteome</keyword>
<dbReference type="Proteomes" id="UP000676967">
    <property type="component" value="Chromosome"/>
</dbReference>
<proteinExistence type="predicted"/>
<protein>
    <submittedName>
        <fullName evidence="1">Uncharacterized protein</fullName>
    </submittedName>
</protein>
<accession>A0ABM7LMM7</accession>
<evidence type="ECO:0000313" key="2">
    <source>
        <dbReference type="Proteomes" id="UP000676967"/>
    </source>
</evidence>
<name>A0ABM7LMM7_9ACTN</name>
<gene>
    <name evidence="1" type="ORF">Aiant_11920</name>
</gene>
<reference evidence="1 2" key="1">
    <citation type="submission" date="2020-08" db="EMBL/GenBank/DDBJ databases">
        <title>Whole genome shotgun sequence of Actinoplanes ianthinogenes NBRC 13996.</title>
        <authorList>
            <person name="Komaki H."/>
            <person name="Tamura T."/>
        </authorList>
    </citation>
    <scope>NUCLEOTIDE SEQUENCE [LARGE SCALE GENOMIC DNA]</scope>
    <source>
        <strain evidence="1 2">NBRC 13996</strain>
    </source>
</reference>